<dbReference type="AlphaFoldDB" id="A0A4Y2JLM0"/>
<proteinExistence type="predicted"/>
<evidence type="ECO:0000313" key="2">
    <source>
        <dbReference type="Proteomes" id="UP000499080"/>
    </source>
</evidence>
<sequence>ASCPCSRKHYGCCTSTQVERLPPDAPVPVTVTVTEPVDWTWNIDK</sequence>
<reference evidence="1 2" key="1">
    <citation type="journal article" date="2019" name="Sci. Rep.">
        <title>Orb-weaving spider Araneus ventricosus genome elucidates the spidroin gene catalogue.</title>
        <authorList>
            <person name="Kono N."/>
            <person name="Nakamura H."/>
            <person name="Ohtoshi R."/>
            <person name="Moran D.A.P."/>
            <person name="Shinohara A."/>
            <person name="Yoshida Y."/>
            <person name="Fujiwara M."/>
            <person name="Mori M."/>
            <person name="Tomita M."/>
            <person name="Arakawa K."/>
        </authorList>
    </citation>
    <scope>NUCLEOTIDE SEQUENCE [LARGE SCALE GENOMIC DNA]</scope>
</reference>
<gene>
    <name evidence="1" type="ORF">AVEN_80445_1</name>
</gene>
<name>A0A4Y2JLM0_ARAVE</name>
<comment type="caution">
    <text evidence="1">The sequence shown here is derived from an EMBL/GenBank/DDBJ whole genome shotgun (WGS) entry which is preliminary data.</text>
</comment>
<dbReference type="Proteomes" id="UP000499080">
    <property type="component" value="Unassembled WGS sequence"/>
</dbReference>
<accession>A0A4Y2JLM0</accession>
<protein>
    <submittedName>
        <fullName evidence="1">Uncharacterized protein</fullName>
    </submittedName>
</protein>
<dbReference type="EMBL" id="BGPR01267910">
    <property type="protein sequence ID" value="GBM90358.1"/>
    <property type="molecule type" value="Genomic_DNA"/>
</dbReference>
<feature type="non-terminal residue" evidence="1">
    <location>
        <position position="1"/>
    </location>
</feature>
<keyword evidence="2" id="KW-1185">Reference proteome</keyword>
<evidence type="ECO:0000313" key="1">
    <source>
        <dbReference type="EMBL" id="GBM90358.1"/>
    </source>
</evidence>
<organism evidence="1 2">
    <name type="scientific">Araneus ventricosus</name>
    <name type="common">Orbweaver spider</name>
    <name type="synonym">Epeira ventricosa</name>
    <dbReference type="NCBI Taxonomy" id="182803"/>
    <lineage>
        <taxon>Eukaryota</taxon>
        <taxon>Metazoa</taxon>
        <taxon>Ecdysozoa</taxon>
        <taxon>Arthropoda</taxon>
        <taxon>Chelicerata</taxon>
        <taxon>Arachnida</taxon>
        <taxon>Araneae</taxon>
        <taxon>Araneomorphae</taxon>
        <taxon>Entelegynae</taxon>
        <taxon>Araneoidea</taxon>
        <taxon>Araneidae</taxon>
        <taxon>Araneus</taxon>
    </lineage>
</organism>